<reference evidence="2 3" key="1">
    <citation type="submission" date="2011-02" db="EMBL/GenBank/DDBJ databases">
        <title>The Genome Sequence of Sphaeroforma arctica JP610.</title>
        <authorList>
            <consortium name="The Broad Institute Genome Sequencing Platform"/>
            <person name="Russ C."/>
            <person name="Cuomo C."/>
            <person name="Young S.K."/>
            <person name="Zeng Q."/>
            <person name="Gargeya S."/>
            <person name="Alvarado L."/>
            <person name="Berlin A."/>
            <person name="Chapman S.B."/>
            <person name="Chen Z."/>
            <person name="Freedman E."/>
            <person name="Gellesch M."/>
            <person name="Goldberg J."/>
            <person name="Griggs A."/>
            <person name="Gujja S."/>
            <person name="Heilman E."/>
            <person name="Heiman D."/>
            <person name="Howarth C."/>
            <person name="Mehta T."/>
            <person name="Neiman D."/>
            <person name="Pearson M."/>
            <person name="Roberts A."/>
            <person name="Saif S."/>
            <person name="Shea T."/>
            <person name="Shenoy N."/>
            <person name="Sisk P."/>
            <person name="Stolte C."/>
            <person name="Sykes S."/>
            <person name="White J."/>
            <person name="Yandava C."/>
            <person name="Burger G."/>
            <person name="Gray M.W."/>
            <person name="Holland P.W.H."/>
            <person name="King N."/>
            <person name="Lang F.B.F."/>
            <person name="Roger A.J."/>
            <person name="Ruiz-Trillo I."/>
            <person name="Haas B."/>
            <person name="Nusbaum C."/>
            <person name="Birren B."/>
        </authorList>
    </citation>
    <scope>NUCLEOTIDE SEQUENCE [LARGE SCALE GENOMIC DNA]</scope>
    <source>
        <strain evidence="2 3">JP610</strain>
    </source>
</reference>
<evidence type="ECO:0000313" key="2">
    <source>
        <dbReference type="EMBL" id="KNC74996.1"/>
    </source>
</evidence>
<dbReference type="Proteomes" id="UP000054560">
    <property type="component" value="Unassembled WGS sequence"/>
</dbReference>
<dbReference type="RefSeq" id="XP_014148898.1">
    <property type="nucleotide sequence ID" value="XM_014293423.1"/>
</dbReference>
<keyword evidence="3" id="KW-1185">Reference proteome</keyword>
<dbReference type="InterPro" id="IPR036527">
    <property type="entry name" value="SCP2_sterol-bd_dom_sf"/>
</dbReference>
<proteinExistence type="predicted"/>
<dbReference type="SUPFAM" id="SSF55718">
    <property type="entry name" value="SCP-like"/>
    <property type="match status" value="1"/>
</dbReference>
<dbReference type="InterPro" id="IPR029229">
    <property type="entry name" value="Alkyl_sulf_C"/>
</dbReference>
<dbReference type="Pfam" id="PF14864">
    <property type="entry name" value="Alkyl_sulf_C"/>
    <property type="match status" value="1"/>
</dbReference>
<dbReference type="Gene3D" id="3.30.1050.10">
    <property type="entry name" value="SCP2 sterol-binding domain"/>
    <property type="match status" value="1"/>
</dbReference>
<dbReference type="OrthoDB" id="449487at2759"/>
<accession>A0A0L0FEU5</accession>
<gene>
    <name evidence="2" type="ORF">SARC_12470</name>
</gene>
<dbReference type="EMBL" id="KQ243921">
    <property type="protein sequence ID" value="KNC74996.1"/>
    <property type="molecule type" value="Genomic_DNA"/>
</dbReference>
<dbReference type="GeneID" id="25912974"/>
<protein>
    <recommendedName>
        <fullName evidence="1">Alkyl sulfatase C-terminal domain-containing protein</fullName>
    </recommendedName>
</protein>
<evidence type="ECO:0000313" key="3">
    <source>
        <dbReference type="Proteomes" id="UP000054560"/>
    </source>
</evidence>
<evidence type="ECO:0000259" key="1">
    <source>
        <dbReference type="Pfam" id="PF14864"/>
    </source>
</evidence>
<feature type="domain" description="Alkyl sulfatase C-terminal" evidence="1">
    <location>
        <begin position="78"/>
        <end position="186"/>
    </location>
</feature>
<sequence>MLPTSQPAISQRPRLQESVKNLNFSDCTMYEEVDRRFVVAPNTTRIMNTSGENVAIVSDATIALRHVKGAYPPADLGPSFVLNMPLYMLLQGLEIRINPEQANKAHGLSILVGVEETNEMFNVRISNAVMLSLPITDMNARPGSTASFTDKIRSDLIATLVTGNSSLVSVTGDVDTLKKFASCISTDEDAT</sequence>
<dbReference type="AlphaFoldDB" id="A0A0L0FEU5"/>
<name>A0A0L0FEU5_9EUKA</name>
<organism evidence="2 3">
    <name type="scientific">Sphaeroforma arctica JP610</name>
    <dbReference type="NCBI Taxonomy" id="667725"/>
    <lineage>
        <taxon>Eukaryota</taxon>
        <taxon>Ichthyosporea</taxon>
        <taxon>Ichthyophonida</taxon>
        <taxon>Sphaeroforma</taxon>
    </lineage>
</organism>